<dbReference type="Proteomes" id="UP000076727">
    <property type="component" value="Unassembled WGS sequence"/>
</dbReference>
<feature type="compositionally biased region" description="Low complexity" evidence="1">
    <location>
        <begin position="9"/>
        <end position="20"/>
    </location>
</feature>
<evidence type="ECO:0000259" key="2">
    <source>
        <dbReference type="Pfam" id="PF05303"/>
    </source>
</evidence>
<feature type="region of interest" description="Disordered" evidence="1">
    <location>
        <begin position="1"/>
        <end position="20"/>
    </location>
</feature>
<dbReference type="AlphaFoldDB" id="A0A165KZ44"/>
<dbReference type="Pfam" id="PF05303">
    <property type="entry name" value="GSKIP_dom"/>
    <property type="match status" value="1"/>
</dbReference>
<sequence length="126" mass="13609">MDCQQTVAPSSSVSGSPHSLPDAFPGGELLNALKEHSFGISHYGILRTSPHEAKARVVLLEENVVTVLLTTDGYSIADGDECRGGTFESLEDLLAAVSPRFVESRQQSLIAKLQLLAESEDRQKEI</sequence>
<name>A0A165KZ44_9APHY</name>
<dbReference type="SUPFAM" id="SSF103107">
    <property type="entry name" value="Hypothetical protein c14orf129, hspc210"/>
    <property type="match status" value="1"/>
</dbReference>
<dbReference type="InterPro" id="IPR023231">
    <property type="entry name" value="GSKIP_dom_sf"/>
</dbReference>
<dbReference type="InterPro" id="IPR007967">
    <property type="entry name" value="GSKIP_dom"/>
</dbReference>
<evidence type="ECO:0000256" key="1">
    <source>
        <dbReference type="SAM" id="MobiDB-lite"/>
    </source>
</evidence>
<dbReference type="Gene3D" id="3.30.2280.10">
    <property type="entry name" value="Hypothetical protein (hspc210)"/>
    <property type="match status" value="1"/>
</dbReference>
<dbReference type="OrthoDB" id="5804279at2759"/>
<dbReference type="EMBL" id="KV429157">
    <property type="protein sequence ID" value="KZT63784.1"/>
    <property type="molecule type" value="Genomic_DNA"/>
</dbReference>
<feature type="domain" description="GSKIP" evidence="2">
    <location>
        <begin position="28"/>
        <end position="114"/>
    </location>
</feature>
<gene>
    <name evidence="3" type="ORF">DAEQUDRAFT_741715</name>
</gene>
<evidence type="ECO:0000313" key="4">
    <source>
        <dbReference type="Proteomes" id="UP000076727"/>
    </source>
</evidence>
<reference evidence="3 4" key="1">
    <citation type="journal article" date="2016" name="Mol. Biol. Evol.">
        <title>Comparative Genomics of Early-Diverging Mushroom-Forming Fungi Provides Insights into the Origins of Lignocellulose Decay Capabilities.</title>
        <authorList>
            <person name="Nagy L.G."/>
            <person name="Riley R."/>
            <person name="Tritt A."/>
            <person name="Adam C."/>
            <person name="Daum C."/>
            <person name="Floudas D."/>
            <person name="Sun H."/>
            <person name="Yadav J.S."/>
            <person name="Pangilinan J."/>
            <person name="Larsson K.H."/>
            <person name="Matsuura K."/>
            <person name="Barry K."/>
            <person name="Labutti K."/>
            <person name="Kuo R."/>
            <person name="Ohm R.A."/>
            <person name="Bhattacharya S.S."/>
            <person name="Shirouzu T."/>
            <person name="Yoshinaga Y."/>
            <person name="Martin F.M."/>
            <person name="Grigoriev I.V."/>
            <person name="Hibbett D.S."/>
        </authorList>
    </citation>
    <scope>NUCLEOTIDE SEQUENCE [LARGE SCALE GENOMIC DNA]</scope>
    <source>
        <strain evidence="3 4">L-15889</strain>
    </source>
</reference>
<accession>A0A165KZ44</accession>
<proteinExistence type="predicted"/>
<protein>
    <recommendedName>
        <fullName evidence="2">GSKIP domain-containing protein</fullName>
    </recommendedName>
</protein>
<organism evidence="3 4">
    <name type="scientific">Daedalea quercina L-15889</name>
    <dbReference type="NCBI Taxonomy" id="1314783"/>
    <lineage>
        <taxon>Eukaryota</taxon>
        <taxon>Fungi</taxon>
        <taxon>Dikarya</taxon>
        <taxon>Basidiomycota</taxon>
        <taxon>Agaricomycotina</taxon>
        <taxon>Agaricomycetes</taxon>
        <taxon>Polyporales</taxon>
        <taxon>Fomitopsis</taxon>
    </lineage>
</organism>
<evidence type="ECO:0000313" key="3">
    <source>
        <dbReference type="EMBL" id="KZT63784.1"/>
    </source>
</evidence>
<keyword evidence="4" id="KW-1185">Reference proteome</keyword>